<sequence length="68" mass="7823">MLNVVSSERSFSIQNGCRLPGLITVVSCCRLHERHRTTLAFRNRHLVGTPYSRTNKIRMQSKGLTRHT</sequence>
<proteinExistence type="predicted"/>
<dbReference type="AlphaFoldDB" id="A0A545V884"/>
<evidence type="ECO:0000313" key="1">
    <source>
        <dbReference type="EMBL" id="TQV97937.1"/>
    </source>
</evidence>
<comment type="caution">
    <text evidence="1">The sequence shown here is derived from an EMBL/GenBank/DDBJ whole genome shotgun (WGS) entry which is preliminary data.</text>
</comment>
<gene>
    <name evidence="1" type="ORF">IF1G_03680</name>
</gene>
<dbReference type="Proteomes" id="UP000315783">
    <property type="component" value="Unassembled WGS sequence"/>
</dbReference>
<reference evidence="1 2" key="1">
    <citation type="journal article" date="2019" name="Appl. Microbiol. Biotechnol.">
        <title>Genome sequence of Isaria javanica and comparative genome analysis insights into family S53 peptidase evolution in fungal entomopathogens.</title>
        <authorList>
            <person name="Lin R."/>
            <person name="Zhang X."/>
            <person name="Xin B."/>
            <person name="Zou M."/>
            <person name="Gao Y."/>
            <person name="Qin F."/>
            <person name="Hu Q."/>
            <person name="Xie B."/>
            <person name="Cheng X."/>
        </authorList>
    </citation>
    <scope>NUCLEOTIDE SEQUENCE [LARGE SCALE GENOMIC DNA]</scope>
    <source>
        <strain evidence="1 2">IJ1G</strain>
    </source>
</reference>
<accession>A0A545V884</accession>
<name>A0A545V884_9HYPO</name>
<dbReference type="EMBL" id="SPUK01000004">
    <property type="protein sequence ID" value="TQV97937.1"/>
    <property type="molecule type" value="Genomic_DNA"/>
</dbReference>
<evidence type="ECO:0000313" key="2">
    <source>
        <dbReference type="Proteomes" id="UP000315783"/>
    </source>
</evidence>
<organism evidence="1 2">
    <name type="scientific">Cordyceps javanica</name>
    <dbReference type="NCBI Taxonomy" id="43265"/>
    <lineage>
        <taxon>Eukaryota</taxon>
        <taxon>Fungi</taxon>
        <taxon>Dikarya</taxon>
        <taxon>Ascomycota</taxon>
        <taxon>Pezizomycotina</taxon>
        <taxon>Sordariomycetes</taxon>
        <taxon>Hypocreomycetidae</taxon>
        <taxon>Hypocreales</taxon>
        <taxon>Cordycipitaceae</taxon>
        <taxon>Cordyceps</taxon>
    </lineage>
</organism>
<protein>
    <submittedName>
        <fullName evidence="1">Uncharacterized protein</fullName>
    </submittedName>
</protein>
<keyword evidence="2" id="KW-1185">Reference proteome</keyword>